<reference evidence="3" key="1">
    <citation type="submission" date="2021-03" db="EMBL/GenBank/DDBJ databases">
        <authorList>
            <person name="Bekaert M."/>
        </authorList>
    </citation>
    <scope>NUCLEOTIDE SEQUENCE</scope>
</reference>
<evidence type="ECO:0000313" key="4">
    <source>
        <dbReference type="Proteomes" id="UP000683360"/>
    </source>
</evidence>
<keyword evidence="1" id="KW-1133">Transmembrane helix</keyword>
<gene>
    <name evidence="3" type="ORF">MEDL_34716</name>
</gene>
<dbReference type="Proteomes" id="UP000683360">
    <property type="component" value="Unassembled WGS sequence"/>
</dbReference>
<dbReference type="InterPro" id="IPR013106">
    <property type="entry name" value="Ig_V-set"/>
</dbReference>
<organism evidence="3 4">
    <name type="scientific">Mytilus edulis</name>
    <name type="common">Blue mussel</name>
    <dbReference type="NCBI Taxonomy" id="6550"/>
    <lineage>
        <taxon>Eukaryota</taxon>
        <taxon>Metazoa</taxon>
        <taxon>Spiralia</taxon>
        <taxon>Lophotrochozoa</taxon>
        <taxon>Mollusca</taxon>
        <taxon>Bivalvia</taxon>
        <taxon>Autobranchia</taxon>
        <taxon>Pteriomorphia</taxon>
        <taxon>Mytilida</taxon>
        <taxon>Mytiloidea</taxon>
        <taxon>Mytilidae</taxon>
        <taxon>Mytilinae</taxon>
        <taxon>Mytilus</taxon>
    </lineage>
</organism>
<keyword evidence="1" id="KW-0812">Transmembrane</keyword>
<feature type="domain" description="Ig-like" evidence="2">
    <location>
        <begin position="1"/>
        <end position="101"/>
    </location>
</feature>
<dbReference type="SMART" id="SM00409">
    <property type="entry name" value="IG"/>
    <property type="match status" value="1"/>
</dbReference>
<evidence type="ECO:0000259" key="2">
    <source>
        <dbReference type="PROSITE" id="PS50835"/>
    </source>
</evidence>
<feature type="transmembrane region" description="Helical" evidence="1">
    <location>
        <begin position="139"/>
        <end position="163"/>
    </location>
</feature>
<dbReference type="InterPro" id="IPR003599">
    <property type="entry name" value="Ig_sub"/>
</dbReference>
<dbReference type="InterPro" id="IPR013783">
    <property type="entry name" value="Ig-like_fold"/>
</dbReference>
<dbReference type="InterPro" id="IPR036179">
    <property type="entry name" value="Ig-like_dom_sf"/>
</dbReference>
<dbReference type="InterPro" id="IPR007110">
    <property type="entry name" value="Ig-like_dom"/>
</dbReference>
<dbReference type="SUPFAM" id="SSF48726">
    <property type="entry name" value="Immunoglobulin"/>
    <property type="match status" value="1"/>
</dbReference>
<name>A0A8S3STP3_MYTED</name>
<dbReference type="Pfam" id="PF07686">
    <property type="entry name" value="V-set"/>
    <property type="match status" value="1"/>
</dbReference>
<accession>A0A8S3STP3</accession>
<comment type="caution">
    <text evidence="3">The sequence shown here is derived from an EMBL/GenBank/DDBJ whole genome shotgun (WGS) entry which is preliminary data.</text>
</comment>
<keyword evidence="1" id="KW-0472">Membrane</keyword>
<sequence length="277" mass="31731">MTLSSQVHALTEIVGRMGETVILQCQTSENRSQWIRENTVYGDRGIININLPHKDKLKIVGNIQRGEYNLQIENVSRADAGVYKCIKTIDGNVNTTEVLLNIVDDSRWWERQKHMQFYTVTETTSTETHIDADIMLGTILAYVTSISLIILVIFIATVIHLCVTKRHTRKYFLKMSNNYNEENSDNRIGAYELIERNVSNYTNQDVDNRVEKTINDTTVDTTMIADNTKVKEYLEMTPDNVMLPVRSVNINQDGTGNSYLLLQDNRLAEPNHYSMCT</sequence>
<proteinExistence type="predicted"/>
<evidence type="ECO:0000313" key="3">
    <source>
        <dbReference type="EMBL" id="CAG2221412.1"/>
    </source>
</evidence>
<dbReference type="OrthoDB" id="10028801at2759"/>
<dbReference type="Gene3D" id="2.60.40.10">
    <property type="entry name" value="Immunoglobulins"/>
    <property type="match status" value="1"/>
</dbReference>
<dbReference type="EMBL" id="CAJPWZ010001680">
    <property type="protein sequence ID" value="CAG2221412.1"/>
    <property type="molecule type" value="Genomic_DNA"/>
</dbReference>
<protein>
    <recommendedName>
        <fullName evidence="2">Ig-like domain-containing protein</fullName>
    </recommendedName>
</protein>
<dbReference type="PROSITE" id="PS50835">
    <property type="entry name" value="IG_LIKE"/>
    <property type="match status" value="1"/>
</dbReference>
<dbReference type="AlphaFoldDB" id="A0A8S3STP3"/>
<evidence type="ECO:0000256" key="1">
    <source>
        <dbReference type="SAM" id="Phobius"/>
    </source>
</evidence>
<keyword evidence="4" id="KW-1185">Reference proteome</keyword>